<feature type="transmembrane region" description="Helical" evidence="7">
    <location>
        <begin position="274"/>
        <end position="297"/>
    </location>
</feature>
<keyword evidence="5 7" id="KW-0472">Membrane</keyword>
<feature type="domain" description="ABC3 transporter permease C-terminal" evidence="8">
    <location>
        <begin position="749"/>
        <end position="862"/>
    </location>
</feature>
<evidence type="ECO:0000256" key="3">
    <source>
        <dbReference type="ARBA" id="ARBA00022692"/>
    </source>
</evidence>
<dbReference type="Pfam" id="PF02687">
    <property type="entry name" value="FtsX"/>
    <property type="match status" value="2"/>
</dbReference>
<feature type="transmembrane region" description="Helical" evidence="7">
    <location>
        <begin position="795"/>
        <end position="818"/>
    </location>
</feature>
<evidence type="ECO:0000256" key="2">
    <source>
        <dbReference type="ARBA" id="ARBA00022475"/>
    </source>
</evidence>
<dbReference type="Pfam" id="PF12704">
    <property type="entry name" value="MacB_PCD"/>
    <property type="match status" value="2"/>
</dbReference>
<dbReference type="EMBL" id="VFPQ01000001">
    <property type="protein sequence ID" value="TQM74126.1"/>
    <property type="molecule type" value="Genomic_DNA"/>
</dbReference>
<feature type="domain" description="MacB-like periplasmic core" evidence="9">
    <location>
        <begin position="506"/>
        <end position="716"/>
    </location>
</feature>
<name>A0A543IU82_9ACTN</name>
<feature type="domain" description="MacB-like periplasmic core" evidence="9">
    <location>
        <begin position="17"/>
        <end position="239"/>
    </location>
</feature>
<reference evidence="10 11" key="1">
    <citation type="submission" date="2019-06" db="EMBL/GenBank/DDBJ databases">
        <title>Sequencing the genomes of 1000 actinobacteria strains.</title>
        <authorList>
            <person name="Klenk H.-P."/>
        </authorList>
    </citation>
    <scope>NUCLEOTIDE SEQUENCE [LARGE SCALE GENOMIC DNA]</scope>
    <source>
        <strain evidence="10 11">DSM 43186</strain>
    </source>
</reference>
<feature type="transmembrane region" description="Helical" evidence="7">
    <location>
        <begin position="451"/>
        <end position="469"/>
    </location>
</feature>
<accession>A0A543IU82</accession>
<dbReference type="InterPro" id="IPR050250">
    <property type="entry name" value="Macrolide_Exporter_MacB"/>
</dbReference>
<keyword evidence="2" id="KW-1003">Cell membrane</keyword>
<dbReference type="InterPro" id="IPR003838">
    <property type="entry name" value="ABC3_permease_C"/>
</dbReference>
<evidence type="ECO:0000259" key="8">
    <source>
        <dbReference type="Pfam" id="PF02687"/>
    </source>
</evidence>
<dbReference type="InterPro" id="IPR025857">
    <property type="entry name" value="MacB_PCD"/>
</dbReference>
<feature type="transmembrane region" description="Helical" evidence="7">
    <location>
        <begin position="373"/>
        <end position="393"/>
    </location>
</feature>
<evidence type="ECO:0000256" key="1">
    <source>
        <dbReference type="ARBA" id="ARBA00004651"/>
    </source>
</evidence>
<evidence type="ECO:0000313" key="10">
    <source>
        <dbReference type="EMBL" id="TQM74126.1"/>
    </source>
</evidence>
<dbReference type="PANTHER" id="PTHR30572">
    <property type="entry name" value="MEMBRANE COMPONENT OF TRANSPORTER-RELATED"/>
    <property type="match status" value="1"/>
</dbReference>
<keyword evidence="4 7" id="KW-1133">Transmembrane helix</keyword>
<comment type="caution">
    <text evidence="10">The sequence shown here is derived from an EMBL/GenBank/DDBJ whole genome shotgun (WGS) entry which is preliminary data.</text>
</comment>
<dbReference type="GO" id="GO:0022857">
    <property type="term" value="F:transmembrane transporter activity"/>
    <property type="evidence" value="ECO:0007669"/>
    <property type="project" value="TreeGrafter"/>
</dbReference>
<evidence type="ECO:0000313" key="11">
    <source>
        <dbReference type="Proteomes" id="UP000319213"/>
    </source>
</evidence>
<evidence type="ECO:0000256" key="4">
    <source>
        <dbReference type="ARBA" id="ARBA00022989"/>
    </source>
</evidence>
<protein>
    <submittedName>
        <fullName evidence="10">Putative ABC transport system permease protein</fullName>
    </submittedName>
</protein>
<feature type="transmembrane region" description="Helical" evidence="7">
    <location>
        <begin position="507"/>
        <end position="530"/>
    </location>
</feature>
<dbReference type="GO" id="GO:0005886">
    <property type="term" value="C:plasma membrane"/>
    <property type="evidence" value="ECO:0007669"/>
    <property type="project" value="UniProtKB-SubCell"/>
</dbReference>
<organism evidence="10 11">
    <name type="scientific">Thermopolyspora flexuosa</name>
    <dbReference type="NCBI Taxonomy" id="103836"/>
    <lineage>
        <taxon>Bacteria</taxon>
        <taxon>Bacillati</taxon>
        <taxon>Actinomycetota</taxon>
        <taxon>Actinomycetes</taxon>
        <taxon>Streptosporangiales</taxon>
        <taxon>Streptosporangiaceae</taxon>
        <taxon>Thermopolyspora</taxon>
    </lineage>
</organism>
<evidence type="ECO:0000256" key="6">
    <source>
        <dbReference type="ARBA" id="ARBA00038076"/>
    </source>
</evidence>
<evidence type="ECO:0000256" key="7">
    <source>
        <dbReference type="SAM" id="Phobius"/>
    </source>
</evidence>
<feature type="transmembrane region" description="Helical" evidence="7">
    <location>
        <begin position="742"/>
        <end position="770"/>
    </location>
</feature>
<evidence type="ECO:0000256" key="5">
    <source>
        <dbReference type="ARBA" id="ARBA00023136"/>
    </source>
</evidence>
<comment type="subcellular location">
    <subcellularLocation>
        <location evidence="1">Cell membrane</location>
        <topology evidence="1">Multi-pass membrane protein</topology>
    </subcellularLocation>
</comment>
<dbReference type="AlphaFoldDB" id="A0A543IU82"/>
<dbReference type="RefSeq" id="WP_142258342.1">
    <property type="nucleotide sequence ID" value="NZ_BMPV01000006.1"/>
</dbReference>
<comment type="similarity">
    <text evidence="6">Belongs to the ABC-4 integral membrane protein family.</text>
</comment>
<sequence length="871" mass="88730">MIRLALGELRARPVRLLATLLAVALGVGFVVGSLVLVDSVRAAFDVRYVDGGRNAAGVVRPVGGLGTQRYARVPGRVASAVAAAPGVAAVAPVHRETVLITGPGGERLGRRDGGSRLDRAGLYLGNWIEDARLRDQTLRSGRPPVTATEAVVHRHTAEAYGLAAGDRVRLVLPAAAFEVTITGVFDYGDADPAPHAPLFTPGVLVPTRAAAARLGDPVELRVAAVPGVPAERLHRAVAQAIGDGDHEIVPAEKAARDTFELIWRMNLGPLATGMLVFSGITVLAAGLIVFTTFAVTVARRTRRYALLRLLGAGRGQVAVVVLAEASAIGLAGGAAGVLLGYGVAEGLRALFAVAGVDLVLGPGDPTVLSPGGALIGLATGVVATVFAALPAAVRAGRVPPMQALREADRPPRAAAGRRAARAGLALLAAGAVALAVAPLGGQDDGDATGRLVPLSVGALAAFAGTALLAPRCTGPVARLIGAPAAALRGLPARLAQGNAARNPGRTALTATALVLGVGLVGFTLVVTASLEATQRARIREITFTDYWVRPDGLSSFPPEATRAVAAVDGVKVVSAVRPAQVRVAGAALTPLAVQPRTLMRVMDVPVVYGDFAALAADGGTGRPLVALGERLARTLGVGVGDGLAVTFVGGGPAAGDAQARVVAIYDPERLPEGFQAEMMLSRERAAAVQPLQGDTSTFIELDDGVGVAEIRPALEAALRGYPVLLQDAAEARAAMAGRVGSVLALGLGLLLLTVVIAVLGVANTLALSVIERTRELGLLRAVGMSRAQARSMIRWEAVIVTTLGVLLGVVLGTAFAWLTARAVPREIEVLSVPVGWLAVTVVVGALAAVLAATGPARRAARVDVLRAIARG</sequence>
<dbReference type="PANTHER" id="PTHR30572:SF4">
    <property type="entry name" value="ABC TRANSPORTER PERMEASE YTRF"/>
    <property type="match status" value="1"/>
</dbReference>
<feature type="transmembrane region" description="Helical" evidence="7">
    <location>
        <begin position="830"/>
        <end position="852"/>
    </location>
</feature>
<keyword evidence="3 7" id="KW-0812">Transmembrane</keyword>
<dbReference type="OrthoDB" id="9780560at2"/>
<feature type="transmembrane region" description="Helical" evidence="7">
    <location>
        <begin position="317"/>
        <end position="341"/>
    </location>
</feature>
<feature type="transmembrane region" description="Helical" evidence="7">
    <location>
        <begin position="419"/>
        <end position="439"/>
    </location>
</feature>
<feature type="domain" description="ABC3 transporter permease C-terminal" evidence="8">
    <location>
        <begin position="276"/>
        <end position="399"/>
    </location>
</feature>
<proteinExistence type="inferred from homology"/>
<dbReference type="Proteomes" id="UP000319213">
    <property type="component" value="Unassembled WGS sequence"/>
</dbReference>
<gene>
    <name evidence="10" type="ORF">FHX40_0789</name>
</gene>
<evidence type="ECO:0000259" key="9">
    <source>
        <dbReference type="Pfam" id="PF12704"/>
    </source>
</evidence>
<keyword evidence="11" id="KW-1185">Reference proteome</keyword>